<dbReference type="InterPro" id="IPR036192">
    <property type="entry name" value="Cell_div_ZapA-like_sf"/>
</dbReference>
<dbReference type="SUPFAM" id="SSF102829">
    <property type="entry name" value="Cell division protein ZapA-like"/>
    <property type="match status" value="1"/>
</dbReference>
<dbReference type="Proteomes" id="UP000051751">
    <property type="component" value="Unassembled WGS sequence"/>
</dbReference>
<protein>
    <recommendedName>
        <fullName evidence="5">Stimulator of FtsZ polymerization and component of cell-division Z-ring</fullName>
    </recommendedName>
</protein>
<dbReference type="InterPro" id="IPR007838">
    <property type="entry name" value="Cell_div_ZapA-like"/>
</dbReference>
<dbReference type="OrthoDB" id="2139724at2"/>
<dbReference type="RefSeq" id="WP_057769559.1">
    <property type="nucleotide sequence ID" value="NZ_JQAT01000008.1"/>
</dbReference>
<keyword evidence="3" id="KW-1185">Reference proteome</keyword>
<name>A0A0R2FG25_9LACO</name>
<dbReference type="EMBL" id="JQAZ01000004">
    <property type="protein sequence ID" value="KRN31347.1"/>
    <property type="molecule type" value="Genomic_DNA"/>
</dbReference>
<comment type="caution">
    <text evidence="1">The sequence shown here is derived from an EMBL/GenBank/DDBJ whole genome shotgun (WGS) entry which is preliminary data.</text>
</comment>
<sequence>MPEEKRRYKAEIDGKSYLMIGPGSDAHMAAVTSLVNEQLTEIKRLSPGISKEDAAILIAFNAVSDELNLKKQLDAQEDEPTSQA</sequence>
<evidence type="ECO:0000313" key="2">
    <source>
        <dbReference type="EMBL" id="KRN31347.1"/>
    </source>
</evidence>
<evidence type="ECO:0000313" key="3">
    <source>
        <dbReference type="Proteomes" id="UP000051645"/>
    </source>
</evidence>
<evidence type="ECO:0000313" key="4">
    <source>
        <dbReference type="Proteomes" id="UP000051751"/>
    </source>
</evidence>
<accession>A0A0R2FG25</accession>
<gene>
    <name evidence="1" type="ORF">IV38_GL002108</name>
    <name evidence="2" type="ORF">IV40_GL001342</name>
</gene>
<evidence type="ECO:0008006" key="5">
    <source>
        <dbReference type="Google" id="ProtNLM"/>
    </source>
</evidence>
<organism evidence="1 4">
    <name type="scientific">Lactobacillus selangorensis</name>
    <dbReference type="NCBI Taxonomy" id="81857"/>
    <lineage>
        <taxon>Bacteria</taxon>
        <taxon>Bacillati</taxon>
        <taxon>Bacillota</taxon>
        <taxon>Bacilli</taxon>
        <taxon>Lactobacillales</taxon>
        <taxon>Lactobacillaceae</taxon>
        <taxon>Lactobacillus</taxon>
    </lineage>
</organism>
<dbReference type="AlphaFoldDB" id="A0A0R2FG25"/>
<proteinExistence type="predicted"/>
<dbReference type="Proteomes" id="UP000051645">
    <property type="component" value="Unassembled WGS sequence"/>
</dbReference>
<reference evidence="3 4" key="1">
    <citation type="journal article" date="2015" name="Genome Announc.">
        <title>Expanding the biotechnology potential of lactobacilli through comparative genomics of 213 strains and associated genera.</title>
        <authorList>
            <person name="Sun Z."/>
            <person name="Harris H.M."/>
            <person name="McCann A."/>
            <person name="Guo C."/>
            <person name="Argimon S."/>
            <person name="Zhang W."/>
            <person name="Yang X."/>
            <person name="Jeffery I.B."/>
            <person name="Cooney J.C."/>
            <person name="Kagawa T.F."/>
            <person name="Liu W."/>
            <person name="Song Y."/>
            <person name="Salvetti E."/>
            <person name="Wrobel A."/>
            <person name="Rasinkangas P."/>
            <person name="Parkhill J."/>
            <person name="Rea M.C."/>
            <person name="O'Sullivan O."/>
            <person name="Ritari J."/>
            <person name="Douillard F.P."/>
            <person name="Paul Ross R."/>
            <person name="Yang R."/>
            <person name="Briner A.E."/>
            <person name="Felis G.E."/>
            <person name="de Vos W.M."/>
            <person name="Barrangou R."/>
            <person name="Klaenhammer T.R."/>
            <person name="Caufield P.W."/>
            <person name="Cui Y."/>
            <person name="Zhang H."/>
            <person name="O'Toole P.W."/>
        </authorList>
    </citation>
    <scope>NUCLEOTIDE SEQUENCE [LARGE SCALE GENOMIC DNA]</scope>
    <source>
        <strain evidence="1 4">ATCC BAA-66</strain>
        <strain evidence="2 3">DSM 13344</strain>
    </source>
</reference>
<dbReference type="STRING" id="81857.IV38_GL002108"/>
<dbReference type="PATRIC" id="fig|81857.3.peg.2158"/>
<dbReference type="Pfam" id="PF05164">
    <property type="entry name" value="ZapA"/>
    <property type="match status" value="1"/>
</dbReference>
<dbReference type="Gene3D" id="6.10.250.790">
    <property type="match status" value="1"/>
</dbReference>
<dbReference type="EMBL" id="JQAT01000008">
    <property type="protein sequence ID" value="KRN27456.1"/>
    <property type="molecule type" value="Genomic_DNA"/>
</dbReference>
<dbReference type="InterPro" id="IPR053712">
    <property type="entry name" value="Bac_CellDiv_Activator"/>
</dbReference>
<evidence type="ECO:0000313" key="1">
    <source>
        <dbReference type="EMBL" id="KRN27456.1"/>
    </source>
</evidence>